<dbReference type="PROSITE" id="PS51724">
    <property type="entry name" value="SPOR"/>
    <property type="match status" value="1"/>
</dbReference>
<dbReference type="InterPro" id="IPR011990">
    <property type="entry name" value="TPR-like_helical_dom_sf"/>
</dbReference>
<evidence type="ECO:0000256" key="4">
    <source>
        <dbReference type="SAM" id="MobiDB-lite"/>
    </source>
</evidence>
<dbReference type="Pfam" id="PF13525">
    <property type="entry name" value="YfiO"/>
    <property type="match status" value="1"/>
</dbReference>
<accession>A0A0S2T9Y4</accession>
<dbReference type="NCBIfam" id="TIGR03302">
    <property type="entry name" value="OM_YfiO"/>
    <property type="match status" value="1"/>
</dbReference>
<dbReference type="STRING" id="1748243.Tel_01805"/>
<dbReference type="SUPFAM" id="SSF48452">
    <property type="entry name" value="TPR-like"/>
    <property type="match status" value="1"/>
</dbReference>
<evidence type="ECO:0000256" key="5">
    <source>
        <dbReference type="SAM" id="SignalP"/>
    </source>
</evidence>
<feature type="domain" description="SPOR" evidence="6">
    <location>
        <begin position="384"/>
        <end position="462"/>
    </location>
</feature>
<feature type="region of interest" description="Disordered" evidence="4">
    <location>
        <begin position="346"/>
        <end position="381"/>
    </location>
</feature>
<feature type="chain" id="PRO_5006604787" description="SPOR domain-containing protein" evidence="5">
    <location>
        <begin position="23"/>
        <end position="472"/>
    </location>
</feature>
<keyword evidence="3" id="KW-0998">Cell outer membrane</keyword>
<dbReference type="InterPro" id="IPR017689">
    <property type="entry name" value="BamD"/>
</dbReference>
<dbReference type="Proteomes" id="UP000055136">
    <property type="component" value="Chromosome"/>
</dbReference>
<keyword evidence="8" id="KW-1185">Reference proteome</keyword>
<name>A0A0S2T9Y4_9GAMM</name>
<protein>
    <recommendedName>
        <fullName evidence="6">SPOR domain-containing protein</fullName>
    </recommendedName>
</protein>
<dbReference type="InterPro" id="IPR036680">
    <property type="entry name" value="SPOR-like_sf"/>
</dbReference>
<evidence type="ECO:0000256" key="1">
    <source>
        <dbReference type="ARBA" id="ARBA00022729"/>
    </source>
</evidence>
<evidence type="ECO:0000259" key="6">
    <source>
        <dbReference type="PROSITE" id="PS51724"/>
    </source>
</evidence>
<dbReference type="Gene3D" id="3.30.70.1070">
    <property type="entry name" value="Sporulation related repeat"/>
    <property type="match status" value="2"/>
</dbReference>
<evidence type="ECO:0000256" key="2">
    <source>
        <dbReference type="ARBA" id="ARBA00023136"/>
    </source>
</evidence>
<sequence length="472" mass="52667">MDAFLSGKKISILAMMMVCALAACSGVNKAPRMMSAQAYYQQGLQQLAQVDTAAAAQTLEELNINYPFHAETGELNVRLIKGYYEAGQADAAIEQADRFIAMYPTHKDIAYVHYLAGMANYARGRRDISMDVTTSDPGYAKAALARFRTLVECCDNTEHAFNAKQYIYHLESMISLYELRYMEWDYDAGRIDAAAQRGISLLVSYPNSIAAKRARMMLESDNFRAYRAGINQAIREAHPVVPVAEMAPVEAPAPRFTIHVASDNRLADLEHRVTKMGLAGEVDYYRHEEGSEVYYIAGFGTYAAREEAKADRLRVRVRTEVPDMWVRSLDNSRLVEDVAAVKQAETRARANRPSPSFTPVALSSVAKTQTPAPKRQDKAEPKPVVAESFYAVQMMSYSAAEPLKKAVQSLELDDDVGLYSHVVKGETYFIALYGHYPDWSAGKEGLADLERRTGKSGYWLRKIDGSKVRPVE</sequence>
<dbReference type="InterPro" id="IPR007730">
    <property type="entry name" value="SPOR-like_dom"/>
</dbReference>
<dbReference type="GO" id="GO:0042834">
    <property type="term" value="F:peptidoglycan binding"/>
    <property type="evidence" value="ECO:0007669"/>
    <property type="project" value="InterPro"/>
</dbReference>
<dbReference type="EMBL" id="CP013099">
    <property type="protein sequence ID" value="ALP51973.1"/>
    <property type="molecule type" value="Genomic_DNA"/>
</dbReference>
<evidence type="ECO:0000313" key="8">
    <source>
        <dbReference type="Proteomes" id="UP000055136"/>
    </source>
</evidence>
<dbReference type="InterPro" id="IPR039565">
    <property type="entry name" value="BamD-like"/>
</dbReference>
<gene>
    <name evidence="7" type="ORF">Tel_01805</name>
</gene>
<feature type="signal peptide" evidence="5">
    <location>
        <begin position="1"/>
        <end position="22"/>
    </location>
</feature>
<evidence type="ECO:0000256" key="3">
    <source>
        <dbReference type="ARBA" id="ARBA00023237"/>
    </source>
</evidence>
<proteinExistence type="predicted"/>
<organism evidence="7 8">
    <name type="scientific">Candidatus Tenderia electrophaga</name>
    <dbReference type="NCBI Taxonomy" id="1748243"/>
    <lineage>
        <taxon>Bacteria</taxon>
        <taxon>Pseudomonadati</taxon>
        <taxon>Pseudomonadota</taxon>
        <taxon>Gammaproteobacteria</taxon>
        <taxon>Candidatus Tenderiales</taxon>
        <taxon>Candidatus Tenderiaceae</taxon>
        <taxon>Candidatus Tenderia</taxon>
    </lineage>
</organism>
<reference evidence="7" key="1">
    <citation type="submission" date="2015-10" db="EMBL/GenBank/DDBJ databases">
        <title>Description of Candidatus Tenderia electrophaga gen. nov, sp. nov., an Uncultivated Electroautotroph from a Biocathode Enrichment.</title>
        <authorList>
            <person name="Eddie B.J."/>
            <person name="Malanoski A.P."/>
            <person name="Wang Z."/>
            <person name="Hall R.J."/>
            <person name="Oh S.D."/>
            <person name="Heiner C."/>
            <person name="Lin B."/>
            <person name="Strycharz-Glaven S.M."/>
        </authorList>
    </citation>
    <scope>NUCLEOTIDE SEQUENCE [LARGE SCALE GENOMIC DNA]</scope>
    <source>
        <strain evidence="7">NRL1</strain>
    </source>
</reference>
<dbReference type="KEGG" id="tee:Tel_01805"/>
<keyword evidence="1 5" id="KW-0732">Signal</keyword>
<dbReference type="AlphaFoldDB" id="A0A0S2T9Y4"/>
<evidence type="ECO:0000313" key="7">
    <source>
        <dbReference type="EMBL" id="ALP51973.1"/>
    </source>
</evidence>
<dbReference type="Gene3D" id="1.25.40.10">
    <property type="entry name" value="Tetratricopeptide repeat domain"/>
    <property type="match status" value="1"/>
</dbReference>
<keyword evidence="2" id="KW-0472">Membrane</keyword>